<dbReference type="Proteomes" id="UP000319160">
    <property type="component" value="Unassembled WGS sequence"/>
</dbReference>
<reference evidence="7" key="1">
    <citation type="submission" date="2019-06" db="EMBL/GenBank/DDBJ databases">
        <title>Draft genome sequence of the griseofulvin-producing fungus Xylaria cubensis strain G536.</title>
        <authorList>
            <person name="Mead M.E."/>
            <person name="Raja H.A."/>
            <person name="Steenwyk J.L."/>
            <person name="Knowles S.L."/>
            <person name="Oberlies N.H."/>
            <person name="Rokas A."/>
        </authorList>
    </citation>
    <scope>NUCLEOTIDE SEQUENCE [LARGE SCALE GENOMIC DNA]</scope>
    <source>
        <strain evidence="7">G536</strain>
    </source>
</reference>
<dbReference type="PANTHER" id="PTHR47936">
    <property type="entry name" value="PPR_LONG DOMAIN-CONTAINING PROTEIN"/>
    <property type="match status" value="1"/>
</dbReference>
<dbReference type="PANTHER" id="PTHR47936:SF1">
    <property type="entry name" value="PENTATRICOPEPTIDE REPEAT-CONTAINING PROTEIN GUN1, CHLOROPLASTIC"/>
    <property type="match status" value="1"/>
</dbReference>
<dbReference type="AlphaFoldDB" id="A0A553HIS5"/>
<protein>
    <recommendedName>
        <fullName evidence="8">Pentacotripeptide-repeat region of PRORP domain-containing protein</fullName>
    </recommendedName>
</protein>
<feature type="compositionally biased region" description="Basic and acidic residues" evidence="5">
    <location>
        <begin position="194"/>
        <end position="210"/>
    </location>
</feature>
<evidence type="ECO:0000256" key="5">
    <source>
        <dbReference type="SAM" id="MobiDB-lite"/>
    </source>
</evidence>
<dbReference type="InterPro" id="IPR002885">
    <property type="entry name" value="PPR_rpt"/>
</dbReference>
<feature type="region of interest" description="Disordered" evidence="5">
    <location>
        <begin position="8"/>
        <end position="61"/>
    </location>
</feature>
<keyword evidence="7" id="KW-1185">Reference proteome</keyword>
<sequence length="1174" mass="133123">MTLCQLSRRSGSFRAATDLHLPPPMPPMCPDGLGPQDYAHTASPTLSTSAAPSSKDVTPASISQTPSQMLERTTACLEPCGLRVVPPNKNPIRSMRQLHTAFWQHGAADVELTTAWQALMHGTLANHARSPALSASTFLLDFLYPTGAVALMRRRLSPSSSDRPNRSRPSHVSPRLYNSSLPRQQPRSAFPAAKEQDDVARGNRDVKDGTQLELSPSSAELGDRDPPTQLDNRTHVTAIQHILTRNNLDEIDILWRHYKSLDNRSQEAHFSRVLAFLSRTGRVSDSWKISELFHKLEEPSWNHAMFVAGVSAEINLQNNSQALSIFERGLKSAVLDNTALVDALDLLLAAAFKSSTTDLLEKTWKLYPEMAARWDFNGIIADLKYLASVSGIAEKALLFPKYVRERLSDPSSNETDREALQVLERILVRKAMASCEDTQAIPLLLLTKDPLSFEEYFRYAAKRGKRKAVIDVYGIYRTLPGCTPSHAALHCAFQAYMEFSTMGRKARGVRLLWKDWHTFHNVPSRRAYQRHLAFYAAWGNKDRVYALWTEYVERFRDDPCVNLFDHEEANDTFAHLLQVHAANAEPEEAQRIFNDMINKFKIRPSVYDWNILLNAYAKADDYNGAITTFDSLCGAAKPDKFSYGTLMQMVGSRGDLRLTVELYRRARSSGVYANDAMLSSLIDAYCQNDLFREAEDVCTRAAGKGFSTTRMWNKLLYYNALRRDLASTHKILNTMAEKDIPYNGYTYQQLLLGLALCRQSQHALHLLTVALKDKVFEATPTHFQIVMGSLLLTGEPVLIKRLCLLMNENNIPITEDIVFRLSQALVQWKHLPTHLRVRRSKTQWLGGALRNFFQIYGHRQGTKVSSKAHSSWKPVQPRELIRSGREAYHFGTMMNLFAQLNDGVQVNELVDLYRYVFQDTSNSEELLPVSMLNAVMLLGLQDQRYDRVRSTWRLLFDNMKLEARSADFDADLPYNNRISPKYRYVLSGGLRVMQEMLFNERNVSGLQNLVKEVLDAGFEVDSKNWNYHVQVLVQMQQYKAAFVVCERVLMPNWTGWFTARTKEAMGNALPLETRRKGLSPRYLRPTATTLYRLAQAYLELNKQGPWSSDATATLREVESECAQVTRAIKSMVRVHSDLEDEIFGSSEFTDMIEVSDLEETIDSEIEDQAASGGA</sequence>
<dbReference type="OrthoDB" id="185373at2759"/>
<name>A0A553HIS5_9PEZI</name>
<evidence type="ECO:0000256" key="1">
    <source>
        <dbReference type="ARBA" id="ARBA00006192"/>
    </source>
</evidence>
<evidence type="ECO:0000313" key="7">
    <source>
        <dbReference type="Proteomes" id="UP000319160"/>
    </source>
</evidence>
<evidence type="ECO:0000256" key="3">
    <source>
        <dbReference type="ARBA" id="ARBA00044493"/>
    </source>
</evidence>
<dbReference type="EMBL" id="VFLP01000112">
    <property type="protein sequence ID" value="TRX87880.1"/>
    <property type="molecule type" value="Genomic_DNA"/>
</dbReference>
<comment type="caution">
    <text evidence="6">The sequence shown here is derived from an EMBL/GenBank/DDBJ whole genome shotgun (WGS) entry which is preliminary data.</text>
</comment>
<feature type="region of interest" description="Disordered" evidence="5">
    <location>
        <begin position="155"/>
        <end position="231"/>
    </location>
</feature>
<dbReference type="STRING" id="2512241.A0A553HIS5"/>
<dbReference type="Gene3D" id="1.25.40.10">
    <property type="entry name" value="Tetratricopeptide repeat domain"/>
    <property type="match status" value="2"/>
</dbReference>
<accession>A0A553HIS5</accession>
<evidence type="ECO:0000256" key="2">
    <source>
        <dbReference type="ARBA" id="ARBA00022737"/>
    </source>
</evidence>
<evidence type="ECO:0008006" key="8">
    <source>
        <dbReference type="Google" id="ProtNLM"/>
    </source>
</evidence>
<organism evidence="6 7">
    <name type="scientific">Xylaria flabelliformis</name>
    <dbReference type="NCBI Taxonomy" id="2512241"/>
    <lineage>
        <taxon>Eukaryota</taxon>
        <taxon>Fungi</taxon>
        <taxon>Dikarya</taxon>
        <taxon>Ascomycota</taxon>
        <taxon>Pezizomycotina</taxon>
        <taxon>Sordariomycetes</taxon>
        <taxon>Xylariomycetidae</taxon>
        <taxon>Xylariales</taxon>
        <taxon>Xylariaceae</taxon>
        <taxon>Xylaria</taxon>
    </lineage>
</organism>
<keyword evidence="2" id="KW-0677">Repeat</keyword>
<dbReference type="Pfam" id="PF01535">
    <property type="entry name" value="PPR"/>
    <property type="match status" value="1"/>
</dbReference>
<feature type="compositionally biased region" description="Low complexity" evidence="5">
    <location>
        <begin position="30"/>
        <end position="54"/>
    </location>
</feature>
<comment type="subunit">
    <text evidence="4">Binds to mitochondrial small subunit 15S rRNA.</text>
</comment>
<evidence type="ECO:0000256" key="4">
    <source>
        <dbReference type="ARBA" id="ARBA00044511"/>
    </source>
</evidence>
<evidence type="ECO:0000313" key="6">
    <source>
        <dbReference type="EMBL" id="TRX87880.1"/>
    </source>
</evidence>
<comment type="similarity">
    <text evidence="1">Belongs to the CCM1 family.</text>
</comment>
<proteinExistence type="inferred from homology"/>
<feature type="compositionally biased region" description="Polar residues" evidence="5">
    <location>
        <begin position="176"/>
        <end position="187"/>
    </location>
</feature>
<dbReference type="InterPro" id="IPR011990">
    <property type="entry name" value="TPR-like_helical_dom_sf"/>
</dbReference>
<comment type="function">
    <text evidence="3">Regulates mitochondrial small subunit maturation by controlling 15S rRNA 5'-end processing. Localizes to the 5' precursor of the 15S rRNA in a position that is subsequently occupied by mS47 in the mature yeast mtSSU. Uses structure and sequence-specific RNA recognition, binding to a single-stranded region of the precursor and specifically recognizing bases -6 to -1. The exchange of Ccm1 for mS47 is coupled to the irreversible removal of precursor rRNA that is accompanied by conformational changes of the mitoribosomal proteins uS5m and mS26. These conformational changes signal completion of 5'-end rRNA processing through protection of the mature 5'-end of the 15S rRNA and stabilization of mS47. The removal of the 5' precursor together with the dissociation of Ccm1 may be catalyzed by the 5'-3' exoribonuclease Pet127. Involved in the specific removal of group I introns in mitochondrial encoded transcripts.</text>
</comment>
<dbReference type="Pfam" id="PF13812">
    <property type="entry name" value="PPR_3"/>
    <property type="match status" value="1"/>
</dbReference>
<gene>
    <name evidence="6" type="ORF">FHL15_011219</name>
</gene>